<sequence>MNNKPNIFMYGESDGDKKSIKITGSGQNLYTGSFNFKGHGVDINGIGIKNDLGSIANLSDIKTDSTIENTRGSIMNARKVEQKKLKKTYLRLKKVGMKNGGDK</sequence>
<comment type="caution">
    <text evidence="1">The sequence shown here is derived from an EMBL/GenBank/DDBJ whole genome shotgun (WGS) entry which is preliminary data.</text>
</comment>
<evidence type="ECO:0000313" key="1">
    <source>
        <dbReference type="EMBL" id="OGI93780.1"/>
    </source>
</evidence>
<dbReference type="Proteomes" id="UP000176629">
    <property type="component" value="Unassembled WGS sequence"/>
</dbReference>
<gene>
    <name evidence="1" type="ORF">A3A03_00825</name>
</gene>
<organism evidence="1 2">
    <name type="scientific">Candidatus Nomurabacteria bacterium RIFCSPLOWO2_01_FULL_40_18</name>
    <dbReference type="NCBI Taxonomy" id="1801773"/>
    <lineage>
        <taxon>Bacteria</taxon>
        <taxon>Candidatus Nomuraibacteriota</taxon>
    </lineage>
</organism>
<dbReference type="AlphaFoldDB" id="A0A1F6XHV5"/>
<evidence type="ECO:0000313" key="2">
    <source>
        <dbReference type="Proteomes" id="UP000176629"/>
    </source>
</evidence>
<proteinExistence type="predicted"/>
<accession>A0A1F6XHV5</accession>
<name>A0A1F6XHV5_9BACT</name>
<reference evidence="1 2" key="1">
    <citation type="journal article" date="2016" name="Nat. Commun.">
        <title>Thousands of microbial genomes shed light on interconnected biogeochemical processes in an aquifer system.</title>
        <authorList>
            <person name="Anantharaman K."/>
            <person name="Brown C.T."/>
            <person name="Hug L.A."/>
            <person name="Sharon I."/>
            <person name="Castelle C.J."/>
            <person name="Probst A.J."/>
            <person name="Thomas B.C."/>
            <person name="Singh A."/>
            <person name="Wilkins M.J."/>
            <person name="Karaoz U."/>
            <person name="Brodie E.L."/>
            <person name="Williams K.H."/>
            <person name="Hubbard S.S."/>
            <person name="Banfield J.F."/>
        </authorList>
    </citation>
    <scope>NUCLEOTIDE SEQUENCE [LARGE SCALE GENOMIC DNA]</scope>
</reference>
<protein>
    <submittedName>
        <fullName evidence="1">Uncharacterized protein</fullName>
    </submittedName>
</protein>
<dbReference type="EMBL" id="MFUX01000039">
    <property type="protein sequence ID" value="OGI93780.1"/>
    <property type="molecule type" value="Genomic_DNA"/>
</dbReference>
<dbReference type="STRING" id="1801773.A3A03_00825"/>